<evidence type="ECO:0000259" key="1">
    <source>
        <dbReference type="Pfam" id="PF00753"/>
    </source>
</evidence>
<dbReference type="PANTHER" id="PTHR30619:SF7">
    <property type="entry name" value="BETA-LACTAMASE DOMAIN PROTEIN"/>
    <property type="match status" value="1"/>
</dbReference>
<dbReference type="Proteomes" id="UP000190973">
    <property type="component" value="Unassembled WGS sequence"/>
</dbReference>
<dbReference type="GO" id="GO:0004416">
    <property type="term" value="F:hydroxyacylglutathione hydrolase activity"/>
    <property type="evidence" value="ECO:0007669"/>
    <property type="project" value="UniProtKB-EC"/>
</dbReference>
<dbReference type="Pfam" id="PF00753">
    <property type="entry name" value="Lactamase_B"/>
    <property type="match status" value="1"/>
</dbReference>
<name>A0A1S8S1J4_CLOBE</name>
<dbReference type="SUPFAM" id="SSF56281">
    <property type="entry name" value="Metallo-hydrolase/oxidoreductase"/>
    <property type="match status" value="1"/>
</dbReference>
<reference evidence="2 3" key="1">
    <citation type="submission" date="2016-05" db="EMBL/GenBank/DDBJ databases">
        <title>Microbial solvent formation.</title>
        <authorList>
            <person name="Poehlein A."/>
            <person name="Montoya Solano J.D."/>
            <person name="Flitsch S."/>
            <person name="Krabben P."/>
            <person name="Duerre P."/>
            <person name="Daniel R."/>
        </authorList>
    </citation>
    <scope>NUCLEOTIDE SEQUENCE [LARGE SCALE GENOMIC DNA]</scope>
    <source>
        <strain evidence="2 3">DSM 53</strain>
    </source>
</reference>
<organism evidence="2 3">
    <name type="scientific">Clostridium beijerinckii</name>
    <name type="common">Clostridium MP</name>
    <dbReference type="NCBI Taxonomy" id="1520"/>
    <lineage>
        <taxon>Bacteria</taxon>
        <taxon>Bacillati</taxon>
        <taxon>Bacillota</taxon>
        <taxon>Clostridia</taxon>
        <taxon>Eubacteriales</taxon>
        <taxon>Clostridiaceae</taxon>
        <taxon>Clostridium</taxon>
    </lineage>
</organism>
<proteinExistence type="predicted"/>
<dbReference type="Gene3D" id="3.60.15.10">
    <property type="entry name" value="Ribonuclease Z/Hydroxyacylglutathione hydrolase-like"/>
    <property type="match status" value="1"/>
</dbReference>
<dbReference type="InterPro" id="IPR052159">
    <property type="entry name" value="Competence_DNA_uptake"/>
</dbReference>
<dbReference type="EC" id="3.1.2.6" evidence="2"/>
<keyword evidence="2" id="KW-0378">Hydrolase</keyword>
<feature type="domain" description="Metallo-beta-lactamase" evidence="1">
    <location>
        <begin position="15"/>
        <end position="87"/>
    </location>
</feature>
<dbReference type="AlphaFoldDB" id="A0A1S8S1J4"/>
<protein>
    <submittedName>
        <fullName evidence="2">Hydroxyacylglutathione hydrolase</fullName>
        <ecNumber evidence="2">3.1.2.6</ecNumber>
    </submittedName>
</protein>
<dbReference type="InterPro" id="IPR036866">
    <property type="entry name" value="RibonucZ/Hydroxyglut_hydro"/>
</dbReference>
<dbReference type="CDD" id="cd07731">
    <property type="entry name" value="ComA-like_MBL-fold"/>
    <property type="match status" value="1"/>
</dbReference>
<evidence type="ECO:0000313" key="3">
    <source>
        <dbReference type="Proteomes" id="UP000190973"/>
    </source>
</evidence>
<evidence type="ECO:0000313" key="2">
    <source>
        <dbReference type="EMBL" id="OOM59297.1"/>
    </source>
</evidence>
<dbReference type="PANTHER" id="PTHR30619">
    <property type="entry name" value="DNA INTERNALIZATION/COMPETENCE PROTEIN COMEC/REC2"/>
    <property type="match status" value="1"/>
</dbReference>
<comment type="caution">
    <text evidence="2">The sequence shown here is derived from an EMBL/GenBank/DDBJ whole genome shotgun (WGS) entry which is preliminary data.</text>
</comment>
<sequence>MKIHYIDVGQGDPELIQVDGKNILIDVGSSDNKTLNYLKSIGITTLDYVIATHPHEDHIGAMDDAVNNFNIGTFYALQVTKTTKTFENMINALNAKNLKMTVPNTEDNIVVGNATLT</sequence>
<gene>
    <name evidence="2" type="primary">gloB_3</name>
    <name evidence="2" type="ORF">CLBCK_35960</name>
</gene>
<accession>A0A1S8S1J4</accession>
<dbReference type="InterPro" id="IPR035681">
    <property type="entry name" value="ComA-like_MBL"/>
</dbReference>
<dbReference type="InterPro" id="IPR001279">
    <property type="entry name" value="Metallo-B-lactamas"/>
</dbReference>
<dbReference type="EMBL" id="LZZI01000079">
    <property type="protein sequence ID" value="OOM59297.1"/>
    <property type="molecule type" value="Genomic_DNA"/>
</dbReference>